<dbReference type="AlphaFoldDB" id="A0AAD5U1Z9"/>
<keyword evidence="7 11" id="KW-0100">Branched-chain amino acid biosynthesis</keyword>
<evidence type="ECO:0000256" key="3">
    <source>
        <dbReference type="ARBA" id="ARBA00022576"/>
    </source>
</evidence>
<keyword evidence="4 11" id="KW-0028">Amino-acid biosynthesis</keyword>
<comment type="caution">
    <text evidence="12">The sequence shown here is derived from an EMBL/GenBank/DDBJ whole genome shotgun (WGS) entry which is preliminary data.</text>
</comment>
<evidence type="ECO:0000256" key="11">
    <source>
        <dbReference type="RuleBase" id="RU004517"/>
    </source>
</evidence>
<dbReference type="GO" id="GO:0009099">
    <property type="term" value="P:L-valine biosynthetic process"/>
    <property type="evidence" value="ECO:0007669"/>
    <property type="project" value="TreeGrafter"/>
</dbReference>
<evidence type="ECO:0000313" key="12">
    <source>
        <dbReference type="EMBL" id="KAJ3219242.1"/>
    </source>
</evidence>
<comment type="catalytic activity">
    <reaction evidence="11">
        <text>L-isoleucine + 2-oxoglutarate = (S)-3-methyl-2-oxopentanoate + L-glutamate</text>
        <dbReference type="Rhea" id="RHEA:24801"/>
        <dbReference type="ChEBI" id="CHEBI:16810"/>
        <dbReference type="ChEBI" id="CHEBI:29985"/>
        <dbReference type="ChEBI" id="CHEBI:35146"/>
        <dbReference type="ChEBI" id="CHEBI:58045"/>
        <dbReference type="EC" id="2.6.1.42"/>
    </reaction>
</comment>
<proteinExistence type="inferred from homology"/>
<dbReference type="InterPro" id="IPR001544">
    <property type="entry name" value="Aminotrans_IV"/>
</dbReference>
<dbReference type="PANTHER" id="PTHR11825">
    <property type="entry name" value="SUBGROUP IIII AMINOTRANSFERASE"/>
    <property type="match status" value="1"/>
</dbReference>
<feature type="modified residue" description="N6-(pyridoxal phosphate)lysine" evidence="8">
    <location>
        <position position="235"/>
    </location>
</feature>
<dbReference type="EMBL" id="JADGJW010000346">
    <property type="protein sequence ID" value="KAJ3219242.1"/>
    <property type="molecule type" value="Genomic_DNA"/>
</dbReference>
<comment type="catalytic activity">
    <reaction evidence="11">
        <text>L-valine + 2-oxoglutarate = 3-methyl-2-oxobutanoate + L-glutamate</text>
        <dbReference type="Rhea" id="RHEA:24813"/>
        <dbReference type="ChEBI" id="CHEBI:11851"/>
        <dbReference type="ChEBI" id="CHEBI:16810"/>
        <dbReference type="ChEBI" id="CHEBI:29985"/>
        <dbReference type="ChEBI" id="CHEBI:57762"/>
        <dbReference type="EC" id="2.6.1.42"/>
    </reaction>
</comment>
<evidence type="ECO:0000256" key="4">
    <source>
        <dbReference type="ARBA" id="ARBA00022605"/>
    </source>
</evidence>
<dbReference type="Pfam" id="PF01063">
    <property type="entry name" value="Aminotran_4"/>
    <property type="match status" value="1"/>
</dbReference>
<evidence type="ECO:0000256" key="1">
    <source>
        <dbReference type="ARBA" id="ARBA00001933"/>
    </source>
</evidence>
<name>A0AAD5U1Z9_9FUNG</name>
<dbReference type="InterPro" id="IPR018300">
    <property type="entry name" value="Aminotrans_IV_CS"/>
</dbReference>
<dbReference type="InterPro" id="IPR043131">
    <property type="entry name" value="BCAT-like_N"/>
</dbReference>
<dbReference type="GO" id="GO:0004084">
    <property type="term" value="F:branched-chain-amino-acid transaminase activity"/>
    <property type="evidence" value="ECO:0007669"/>
    <property type="project" value="UniProtKB-EC"/>
</dbReference>
<dbReference type="InterPro" id="IPR043132">
    <property type="entry name" value="BCAT-like_C"/>
</dbReference>
<keyword evidence="13" id="KW-1185">Reference proteome</keyword>
<reference evidence="12" key="1">
    <citation type="submission" date="2020-05" db="EMBL/GenBank/DDBJ databases">
        <title>Phylogenomic resolution of chytrid fungi.</title>
        <authorList>
            <person name="Stajich J.E."/>
            <person name="Amses K."/>
            <person name="Simmons R."/>
            <person name="Seto K."/>
            <person name="Myers J."/>
            <person name="Bonds A."/>
            <person name="Quandt C.A."/>
            <person name="Barry K."/>
            <person name="Liu P."/>
            <person name="Grigoriev I."/>
            <person name="Longcore J.E."/>
            <person name="James T.Y."/>
        </authorList>
    </citation>
    <scope>NUCLEOTIDE SEQUENCE</scope>
    <source>
        <strain evidence="12">JEL0476</strain>
    </source>
</reference>
<dbReference type="InterPro" id="IPR005786">
    <property type="entry name" value="B_amino_transII"/>
</dbReference>
<dbReference type="InterPro" id="IPR036038">
    <property type="entry name" value="Aminotransferase-like"/>
</dbReference>
<comment type="catalytic activity">
    <reaction evidence="11">
        <text>L-leucine + 2-oxoglutarate = 4-methyl-2-oxopentanoate + L-glutamate</text>
        <dbReference type="Rhea" id="RHEA:18321"/>
        <dbReference type="ChEBI" id="CHEBI:16810"/>
        <dbReference type="ChEBI" id="CHEBI:17865"/>
        <dbReference type="ChEBI" id="CHEBI:29985"/>
        <dbReference type="ChEBI" id="CHEBI:57427"/>
        <dbReference type="EC" id="2.6.1.42"/>
    </reaction>
</comment>
<dbReference type="EC" id="2.6.1.42" evidence="11"/>
<evidence type="ECO:0000256" key="6">
    <source>
        <dbReference type="ARBA" id="ARBA00022898"/>
    </source>
</evidence>
<evidence type="ECO:0000256" key="9">
    <source>
        <dbReference type="RuleBase" id="RU004106"/>
    </source>
</evidence>
<dbReference type="CDD" id="cd01557">
    <property type="entry name" value="BCAT_beta_family"/>
    <property type="match status" value="1"/>
</dbReference>
<accession>A0AAD5U1Z9</accession>
<dbReference type="Proteomes" id="UP001211065">
    <property type="component" value="Unassembled WGS sequence"/>
</dbReference>
<evidence type="ECO:0000313" key="13">
    <source>
        <dbReference type="Proteomes" id="UP001211065"/>
    </source>
</evidence>
<dbReference type="PANTHER" id="PTHR11825:SF44">
    <property type="entry name" value="BRANCHED-CHAIN-AMINO-ACID AMINOTRANSFERASE"/>
    <property type="match status" value="1"/>
</dbReference>
<dbReference type="Gene3D" id="3.20.10.10">
    <property type="entry name" value="D-amino Acid Aminotransferase, subunit A, domain 2"/>
    <property type="match status" value="1"/>
</dbReference>
<comment type="similarity">
    <text evidence="2 9">Belongs to the class-IV pyridoxal-phosphate-dependent aminotransferase family.</text>
</comment>
<protein>
    <recommendedName>
        <fullName evidence="11">Branched-chain-amino-acid aminotransferase</fullName>
        <ecNumber evidence="11">2.6.1.42</ecNumber>
    </recommendedName>
</protein>
<gene>
    <name evidence="12" type="primary">BCAT1</name>
    <name evidence="12" type="ORF">HK099_004760</name>
</gene>
<organism evidence="12 13">
    <name type="scientific">Clydaea vesicula</name>
    <dbReference type="NCBI Taxonomy" id="447962"/>
    <lineage>
        <taxon>Eukaryota</taxon>
        <taxon>Fungi</taxon>
        <taxon>Fungi incertae sedis</taxon>
        <taxon>Chytridiomycota</taxon>
        <taxon>Chytridiomycota incertae sedis</taxon>
        <taxon>Chytridiomycetes</taxon>
        <taxon>Lobulomycetales</taxon>
        <taxon>Lobulomycetaceae</taxon>
        <taxon>Clydaea</taxon>
    </lineage>
</organism>
<evidence type="ECO:0000256" key="7">
    <source>
        <dbReference type="ARBA" id="ARBA00023304"/>
    </source>
</evidence>
<evidence type="ECO:0000256" key="5">
    <source>
        <dbReference type="ARBA" id="ARBA00022679"/>
    </source>
</evidence>
<dbReference type="NCBIfam" id="TIGR01123">
    <property type="entry name" value="ilvE_II"/>
    <property type="match status" value="1"/>
</dbReference>
<comment type="cofactor">
    <cofactor evidence="1 10">
        <name>pyridoxal 5'-phosphate</name>
        <dbReference type="ChEBI" id="CHEBI:597326"/>
    </cofactor>
</comment>
<keyword evidence="6 10" id="KW-0663">Pyridoxal phosphate</keyword>
<evidence type="ECO:0000256" key="10">
    <source>
        <dbReference type="RuleBase" id="RU004516"/>
    </source>
</evidence>
<dbReference type="InterPro" id="IPR033939">
    <property type="entry name" value="BCAT_family"/>
</dbReference>
<keyword evidence="3 11" id="KW-0032">Aminotransferase</keyword>
<dbReference type="FunFam" id="3.30.470.10:FF:000005">
    <property type="entry name" value="Branched-chain-amino-acid aminotransferase"/>
    <property type="match status" value="1"/>
</dbReference>
<keyword evidence="5 11" id="KW-0808">Transferase</keyword>
<dbReference type="Gene3D" id="3.30.470.10">
    <property type="match status" value="1"/>
</dbReference>
<dbReference type="NCBIfam" id="NF009897">
    <property type="entry name" value="PRK13357.1"/>
    <property type="match status" value="1"/>
</dbReference>
<evidence type="ECO:0000256" key="8">
    <source>
        <dbReference type="PIRSR" id="PIRSR006468-1"/>
    </source>
</evidence>
<dbReference type="SUPFAM" id="SSF56752">
    <property type="entry name" value="D-aminoacid aminotransferase-like PLP-dependent enzymes"/>
    <property type="match status" value="1"/>
</dbReference>
<dbReference type="GO" id="GO:0005739">
    <property type="term" value="C:mitochondrion"/>
    <property type="evidence" value="ECO:0007669"/>
    <property type="project" value="TreeGrafter"/>
</dbReference>
<sequence>MIVTKSRLLTSILKPQSKIAFPSTLLNVRLKSSTALPDIDSSKLKVTMNSELKKKPLNKDLLFGHSFTDHMLTVEWTATKGWEAPKILPYGKLSLDPSAVVFHYAIECFEGMKAYIDKQGKIRLFRPDMNMNRLASSCKRLTLPAFDRKQFLECVKELLKIDKSWIPKEKGYSLYIRPTAIGTQNSLGVGPSNKALMFVICSPVGPYYKTGFSAVSLYATRDYVRAWPGGTGDAKLGSNYASGIRPQIEVAKDGYQQILWMFGKEDYVTEVGTMNFFCYWINEQGEKELCTPPLDGTILPGVTRNSILSLARDWKEFKVVEKNITLPEIKKASTENRLLELFGAGTAAIVSPIKNIRYNDFDIKVPLDPKDPKAQAGPLTTRFAETIMGIQYGDINHKDWSVVID</sequence>
<dbReference type="FunFam" id="3.20.10.10:FF:000004">
    <property type="entry name" value="Branched-chain-amino-acid aminotransferase"/>
    <property type="match status" value="1"/>
</dbReference>
<dbReference type="PROSITE" id="PS00770">
    <property type="entry name" value="AA_TRANSFER_CLASS_4"/>
    <property type="match status" value="1"/>
</dbReference>
<evidence type="ECO:0000256" key="2">
    <source>
        <dbReference type="ARBA" id="ARBA00009320"/>
    </source>
</evidence>
<dbReference type="GO" id="GO:0009098">
    <property type="term" value="P:L-leucine biosynthetic process"/>
    <property type="evidence" value="ECO:0007669"/>
    <property type="project" value="TreeGrafter"/>
</dbReference>
<dbReference type="PIRSF" id="PIRSF006468">
    <property type="entry name" value="BCAT1"/>
    <property type="match status" value="1"/>
</dbReference>